<dbReference type="InterPro" id="IPR000719">
    <property type="entry name" value="Prot_kinase_dom"/>
</dbReference>
<dbReference type="GO" id="GO:0005524">
    <property type="term" value="F:ATP binding"/>
    <property type="evidence" value="ECO:0007669"/>
    <property type="project" value="UniProtKB-KW"/>
</dbReference>
<name>A0A0C3IG73_PISTI</name>
<evidence type="ECO:0000256" key="3">
    <source>
        <dbReference type="ARBA" id="ARBA00022777"/>
    </source>
</evidence>
<dbReference type="InterPro" id="IPR008266">
    <property type="entry name" value="Tyr_kinase_AS"/>
</dbReference>
<dbReference type="InterPro" id="IPR051681">
    <property type="entry name" value="Ser/Thr_Kinases-Pseudokinases"/>
</dbReference>
<evidence type="ECO:0000256" key="4">
    <source>
        <dbReference type="ARBA" id="ARBA00022840"/>
    </source>
</evidence>
<keyword evidence="4" id="KW-0067">ATP-binding</keyword>
<dbReference type="SUPFAM" id="SSF56112">
    <property type="entry name" value="Protein kinase-like (PK-like)"/>
    <property type="match status" value="1"/>
</dbReference>
<proteinExistence type="predicted"/>
<dbReference type="PIRSF" id="PIRSF000654">
    <property type="entry name" value="Integrin-linked_kinase"/>
    <property type="match status" value="1"/>
</dbReference>
<reference evidence="6 7" key="1">
    <citation type="submission" date="2014-04" db="EMBL/GenBank/DDBJ databases">
        <authorList>
            <consortium name="DOE Joint Genome Institute"/>
            <person name="Kuo A."/>
            <person name="Kohler A."/>
            <person name="Costa M.D."/>
            <person name="Nagy L.G."/>
            <person name="Floudas D."/>
            <person name="Copeland A."/>
            <person name="Barry K.W."/>
            <person name="Cichocki N."/>
            <person name="Veneault-Fourrey C."/>
            <person name="LaButti K."/>
            <person name="Lindquist E.A."/>
            <person name="Lipzen A."/>
            <person name="Lundell T."/>
            <person name="Morin E."/>
            <person name="Murat C."/>
            <person name="Sun H."/>
            <person name="Tunlid A."/>
            <person name="Henrissat B."/>
            <person name="Grigoriev I.V."/>
            <person name="Hibbett D.S."/>
            <person name="Martin F."/>
            <person name="Nordberg H.P."/>
            <person name="Cantor M.N."/>
            <person name="Hua S.X."/>
        </authorList>
    </citation>
    <scope>NUCLEOTIDE SEQUENCE [LARGE SCALE GENOMIC DNA]</scope>
    <source>
        <strain evidence="6 7">Marx 270</strain>
    </source>
</reference>
<evidence type="ECO:0000259" key="5">
    <source>
        <dbReference type="PROSITE" id="PS50011"/>
    </source>
</evidence>
<protein>
    <recommendedName>
        <fullName evidence="5">Protein kinase domain-containing protein</fullName>
    </recommendedName>
</protein>
<dbReference type="PROSITE" id="PS50011">
    <property type="entry name" value="PROTEIN_KINASE_DOM"/>
    <property type="match status" value="1"/>
</dbReference>
<gene>
    <name evidence="6" type="ORF">M404DRAFT_164396</name>
</gene>
<dbReference type="PANTHER" id="PTHR44329">
    <property type="entry name" value="SERINE/THREONINE-PROTEIN KINASE TNNI3K-RELATED"/>
    <property type="match status" value="1"/>
</dbReference>
<accession>A0A0C3IG73</accession>
<evidence type="ECO:0000256" key="1">
    <source>
        <dbReference type="ARBA" id="ARBA00022679"/>
    </source>
</evidence>
<dbReference type="OrthoDB" id="346907at2759"/>
<keyword evidence="1" id="KW-0808">Transferase</keyword>
<dbReference type="EMBL" id="KN832055">
    <property type="protein sequence ID" value="KIN96022.1"/>
    <property type="molecule type" value="Genomic_DNA"/>
</dbReference>
<organism evidence="6 7">
    <name type="scientific">Pisolithus tinctorius Marx 270</name>
    <dbReference type="NCBI Taxonomy" id="870435"/>
    <lineage>
        <taxon>Eukaryota</taxon>
        <taxon>Fungi</taxon>
        <taxon>Dikarya</taxon>
        <taxon>Basidiomycota</taxon>
        <taxon>Agaricomycotina</taxon>
        <taxon>Agaricomycetes</taxon>
        <taxon>Agaricomycetidae</taxon>
        <taxon>Boletales</taxon>
        <taxon>Sclerodermatineae</taxon>
        <taxon>Pisolithaceae</taxon>
        <taxon>Pisolithus</taxon>
    </lineage>
</organism>
<dbReference type="Pfam" id="PF07714">
    <property type="entry name" value="PK_Tyr_Ser-Thr"/>
    <property type="match status" value="1"/>
</dbReference>
<feature type="domain" description="Protein kinase" evidence="5">
    <location>
        <begin position="17"/>
        <end position="300"/>
    </location>
</feature>
<dbReference type="InParanoid" id="A0A0C3IG73"/>
<dbReference type="InterPro" id="IPR011009">
    <property type="entry name" value="Kinase-like_dom_sf"/>
</dbReference>
<keyword evidence="2" id="KW-0547">Nucleotide-binding</keyword>
<dbReference type="PANTHER" id="PTHR44329:SF288">
    <property type="entry name" value="MITOGEN-ACTIVATED PROTEIN KINASE KINASE KINASE 20"/>
    <property type="match status" value="1"/>
</dbReference>
<evidence type="ECO:0000313" key="6">
    <source>
        <dbReference type="EMBL" id="KIN96022.1"/>
    </source>
</evidence>
<dbReference type="PROSITE" id="PS00109">
    <property type="entry name" value="PROTEIN_KINASE_TYR"/>
    <property type="match status" value="1"/>
</dbReference>
<dbReference type="Gene3D" id="1.10.510.10">
    <property type="entry name" value="Transferase(Phosphotransferase) domain 1"/>
    <property type="match status" value="1"/>
</dbReference>
<dbReference type="AlphaFoldDB" id="A0A0C3IG73"/>
<feature type="non-terminal residue" evidence="6">
    <location>
        <position position="1"/>
    </location>
</feature>
<keyword evidence="7" id="KW-1185">Reference proteome</keyword>
<reference evidence="7" key="2">
    <citation type="submission" date="2015-01" db="EMBL/GenBank/DDBJ databases">
        <title>Evolutionary Origins and Diversification of the Mycorrhizal Mutualists.</title>
        <authorList>
            <consortium name="DOE Joint Genome Institute"/>
            <consortium name="Mycorrhizal Genomics Consortium"/>
            <person name="Kohler A."/>
            <person name="Kuo A."/>
            <person name="Nagy L.G."/>
            <person name="Floudas D."/>
            <person name="Copeland A."/>
            <person name="Barry K.W."/>
            <person name="Cichocki N."/>
            <person name="Veneault-Fourrey C."/>
            <person name="LaButti K."/>
            <person name="Lindquist E.A."/>
            <person name="Lipzen A."/>
            <person name="Lundell T."/>
            <person name="Morin E."/>
            <person name="Murat C."/>
            <person name="Riley R."/>
            <person name="Ohm R."/>
            <person name="Sun H."/>
            <person name="Tunlid A."/>
            <person name="Henrissat B."/>
            <person name="Grigoriev I.V."/>
            <person name="Hibbett D.S."/>
            <person name="Martin F."/>
        </authorList>
    </citation>
    <scope>NUCLEOTIDE SEQUENCE [LARGE SCALE GENOMIC DNA]</scope>
    <source>
        <strain evidence="7">Marx 270</strain>
    </source>
</reference>
<dbReference type="STRING" id="870435.A0A0C3IG73"/>
<dbReference type="Proteomes" id="UP000054217">
    <property type="component" value="Unassembled WGS sequence"/>
</dbReference>
<dbReference type="HOGENOM" id="CLU_000288_7_18_1"/>
<sequence>SVPFSREPPDLTGFIQKIGQYPDRLGGFADVWRCTSSRTGNAQGRELVAVKCIRLLGSDQSQQEVIRRFRGEVYVWVTLAPHEHVLPLRGTVNGFGHLPALVSPWAENGTLTDYVGRNHRQLSYGRRLKIILQVISGLQHLHFSNICHGDLTGSNILIDRNGDVLISDFGLSSVVAEFNQTSYFKSCRPGAVRWIDPEFFIDSVDRTDGSFPTARITNDIYSMGCIMLQARYYKQILTGLIPYHDKNDWAVQLAKYSRQNPTIPATVSRTFANLMEGCWDGNRHERPRLGEIKGAVQRVLDNLQM</sequence>
<dbReference type="GO" id="GO:0004674">
    <property type="term" value="F:protein serine/threonine kinase activity"/>
    <property type="evidence" value="ECO:0007669"/>
    <property type="project" value="TreeGrafter"/>
</dbReference>
<evidence type="ECO:0000313" key="7">
    <source>
        <dbReference type="Proteomes" id="UP000054217"/>
    </source>
</evidence>
<keyword evidence="3" id="KW-0418">Kinase</keyword>
<evidence type="ECO:0000256" key="2">
    <source>
        <dbReference type="ARBA" id="ARBA00022741"/>
    </source>
</evidence>
<dbReference type="InterPro" id="IPR001245">
    <property type="entry name" value="Ser-Thr/Tyr_kinase_cat_dom"/>
</dbReference>